<reference evidence="2" key="1">
    <citation type="journal article" date="2024" name="Front. Bioeng. Biotechnol.">
        <title>Genome-scale model development and genomic sequencing of the oleaginous clade Lipomyces.</title>
        <authorList>
            <person name="Czajka J.J."/>
            <person name="Han Y."/>
            <person name="Kim J."/>
            <person name="Mondo S.J."/>
            <person name="Hofstad B.A."/>
            <person name="Robles A."/>
            <person name="Haridas S."/>
            <person name="Riley R."/>
            <person name="LaButti K."/>
            <person name="Pangilinan J."/>
            <person name="Andreopoulos W."/>
            <person name="Lipzen A."/>
            <person name="Yan J."/>
            <person name="Wang M."/>
            <person name="Ng V."/>
            <person name="Grigoriev I.V."/>
            <person name="Spatafora J.W."/>
            <person name="Magnuson J.K."/>
            <person name="Baker S.E."/>
            <person name="Pomraning K.R."/>
        </authorList>
    </citation>
    <scope>NUCLEOTIDE SEQUENCE [LARGE SCALE GENOMIC DNA]</scope>
    <source>
        <strain evidence="2">CBS 10300</strain>
    </source>
</reference>
<protein>
    <submittedName>
        <fullName evidence="1">ZPR1 zinc-finger domain-containing protein</fullName>
    </submittedName>
</protein>
<proteinExistence type="predicted"/>
<comment type="caution">
    <text evidence="1">The sequence shown here is derived from an EMBL/GenBank/DDBJ whole genome shotgun (WGS) entry which is preliminary data.</text>
</comment>
<sequence>MPLLPEDKNPSLFQPVGSTVEAIAHDETRDDAPDSANTQANGEPQVVQEIESLCMNCRENGTTRLLLTSIPYFREVVLMSFWCPHCGFRNSEIQPASEIQEKGSLYKFQVESKEDLNRQVVKSESCDCTFPSISLEIPHQRGQLTTVEGLLTEVVEDLSQNQPVRVHTEPEAYEKIEAVLAKIQEMIDGTVFPFEVIVDDPAGNSWIELSPGESHEKWSKAEYFRTQQQNEALGLVNADQDAEEVKQESERGVDSQQAEPISNDEVHTFQATCPSCLRRCDTHMKLVDIPHFKEVVIMSTSCENCGYKSNEVKTGGEIPPKGKRITLKVDDPEDLARDILKSETCALTIPELNLDLTAGTLGGRFTTLEGLLREVYEQLDTRVFNETSDSMDPERLERWRTFLQGLQDAVDGKRIFTLILDDPLAASYLQNVYAPDPDPNMKIEEVERTAEQNEDLGLNEINV</sequence>
<gene>
    <name evidence="1" type="ORF">V1517DRAFT_322730</name>
</gene>
<name>A0ACC3TP32_9ASCO</name>
<accession>A0ACC3TP32</accession>
<dbReference type="Proteomes" id="UP001489719">
    <property type="component" value="Unassembled WGS sequence"/>
</dbReference>
<evidence type="ECO:0000313" key="2">
    <source>
        <dbReference type="Proteomes" id="UP001489719"/>
    </source>
</evidence>
<dbReference type="EMBL" id="MU970073">
    <property type="protein sequence ID" value="KAK9322632.1"/>
    <property type="molecule type" value="Genomic_DNA"/>
</dbReference>
<keyword evidence="1" id="KW-0863">Zinc-finger</keyword>
<keyword evidence="2" id="KW-1185">Reference proteome</keyword>
<keyword evidence="1" id="KW-0862">Zinc</keyword>
<organism evidence="1 2">
    <name type="scientific">Lipomyces orientalis</name>
    <dbReference type="NCBI Taxonomy" id="1233043"/>
    <lineage>
        <taxon>Eukaryota</taxon>
        <taxon>Fungi</taxon>
        <taxon>Dikarya</taxon>
        <taxon>Ascomycota</taxon>
        <taxon>Saccharomycotina</taxon>
        <taxon>Lipomycetes</taxon>
        <taxon>Lipomycetales</taxon>
        <taxon>Lipomycetaceae</taxon>
        <taxon>Lipomyces</taxon>
    </lineage>
</organism>
<evidence type="ECO:0000313" key="1">
    <source>
        <dbReference type="EMBL" id="KAK9322632.1"/>
    </source>
</evidence>
<keyword evidence="1" id="KW-0479">Metal-binding</keyword>